<evidence type="ECO:0000313" key="1">
    <source>
        <dbReference type="EMBL" id="GEC02396.1"/>
    </source>
</evidence>
<dbReference type="RefSeq" id="WP_141306478.1">
    <property type="nucleotide sequence ID" value="NZ_BJND01000002.1"/>
</dbReference>
<evidence type="ECO:0000313" key="2">
    <source>
        <dbReference type="Proteomes" id="UP000317881"/>
    </source>
</evidence>
<dbReference type="Proteomes" id="UP000317881">
    <property type="component" value="Unassembled WGS sequence"/>
</dbReference>
<organism evidence="1 2">
    <name type="scientific">Streptomyces spinoverrucosus</name>
    <dbReference type="NCBI Taxonomy" id="284043"/>
    <lineage>
        <taxon>Bacteria</taxon>
        <taxon>Bacillati</taxon>
        <taxon>Actinomycetota</taxon>
        <taxon>Actinomycetes</taxon>
        <taxon>Kitasatosporales</taxon>
        <taxon>Streptomycetaceae</taxon>
        <taxon>Streptomyces</taxon>
    </lineage>
</organism>
<dbReference type="InterPro" id="IPR038282">
    <property type="entry name" value="DUF2267_sf"/>
</dbReference>
<sequence>MRHDEMIGKVQALAHLPDRGSTELATRSVLQTLAERVPTGLADHMAAQLPRDLAACIHDVTDSAASEGRPSGAGERFDLTAFAGRVAVRAGTTEDRALRYCAAVLEVLDAAVSPEEMRKLTDALPTDIRELLPTARADEPAE</sequence>
<dbReference type="InterPro" id="IPR018727">
    <property type="entry name" value="DUF2267"/>
</dbReference>
<dbReference type="AlphaFoldDB" id="A0A4Y3VBN7"/>
<dbReference type="EMBL" id="BJND01000002">
    <property type="protein sequence ID" value="GEC02396.1"/>
    <property type="molecule type" value="Genomic_DNA"/>
</dbReference>
<dbReference type="Gene3D" id="1.10.490.110">
    <property type="entry name" value="Uncharacterized conserved protein DUF2267"/>
    <property type="match status" value="1"/>
</dbReference>
<evidence type="ECO:0008006" key="3">
    <source>
        <dbReference type="Google" id="ProtNLM"/>
    </source>
</evidence>
<proteinExistence type="predicted"/>
<accession>A0A4Y3VBN7</accession>
<gene>
    <name evidence="1" type="ORF">SSP24_00510</name>
</gene>
<dbReference type="Pfam" id="PF10025">
    <property type="entry name" value="DUF2267"/>
    <property type="match status" value="1"/>
</dbReference>
<comment type="caution">
    <text evidence="1">The sequence shown here is derived from an EMBL/GenBank/DDBJ whole genome shotgun (WGS) entry which is preliminary data.</text>
</comment>
<dbReference type="OrthoDB" id="952780at2"/>
<name>A0A4Y3VBN7_9ACTN</name>
<reference evidence="1 2" key="1">
    <citation type="submission" date="2019-06" db="EMBL/GenBank/DDBJ databases">
        <title>Whole genome shotgun sequence of Streptomyces spinoverrucosus NBRC 14228.</title>
        <authorList>
            <person name="Hosoyama A."/>
            <person name="Uohara A."/>
            <person name="Ohji S."/>
            <person name="Ichikawa N."/>
        </authorList>
    </citation>
    <scope>NUCLEOTIDE SEQUENCE [LARGE SCALE GENOMIC DNA]</scope>
    <source>
        <strain evidence="1 2">NBRC 14228</strain>
    </source>
</reference>
<keyword evidence="2" id="KW-1185">Reference proteome</keyword>
<protein>
    <recommendedName>
        <fullName evidence="3">DUF2267 domain-containing protein</fullName>
    </recommendedName>
</protein>